<dbReference type="CDD" id="cd00077">
    <property type="entry name" value="HDc"/>
    <property type="match status" value="1"/>
</dbReference>
<accession>A0A9X3JGE6</accession>
<sequence>MLQAIAAFVEKDLAKDKTGHDFQHICRVVHLTARLADTEALSMAEREQALVMAYLHDSLDDKIFSNIDQKKIQIADLLGRLGMDDEAIKQVLYVITHLSFKANLTQKHHLPLAGQIVQDADRLDALGAVGIARACYYGGAKGQSLYDEEAPRSQAHLQAENYRQNTTSVINHFYEKLLHLESLMNTPSGRQIARQRTVFMEEFLAQFYAEVDAKDL</sequence>
<dbReference type="Proteomes" id="UP001146670">
    <property type="component" value="Unassembled WGS sequence"/>
</dbReference>
<dbReference type="SUPFAM" id="SSF109604">
    <property type="entry name" value="HD-domain/PDEase-like"/>
    <property type="match status" value="1"/>
</dbReference>
<reference evidence="2" key="1">
    <citation type="submission" date="2022-12" db="EMBL/GenBank/DDBJ databases">
        <title>Description and comparative metabolic analysis of Aerococcus sp. nov., isolated from the feces of a pig.</title>
        <authorList>
            <person name="Chang Y.-H."/>
        </authorList>
    </citation>
    <scope>NUCLEOTIDE SEQUENCE</scope>
    <source>
        <strain evidence="2">YH-aer222</strain>
    </source>
</reference>
<name>A0A9X3JGE6_9LACT</name>
<comment type="caution">
    <text evidence="2">The sequence shown here is derived from an EMBL/GenBank/DDBJ whole genome shotgun (WGS) entry which is preliminary data.</text>
</comment>
<evidence type="ECO:0000259" key="1">
    <source>
        <dbReference type="SMART" id="SM00471"/>
    </source>
</evidence>
<dbReference type="InterPro" id="IPR003607">
    <property type="entry name" value="HD/PDEase_dom"/>
</dbReference>
<proteinExistence type="predicted"/>
<gene>
    <name evidence="2" type="ORF">OW157_06845</name>
</gene>
<feature type="domain" description="HD/PDEase" evidence="1">
    <location>
        <begin position="17"/>
        <end position="135"/>
    </location>
</feature>
<dbReference type="Gene3D" id="1.10.472.50">
    <property type="entry name" value="HD-domain/PDEase-like"/>
    <property type="match status" value="1"/>
</dbReference>
<dbReference type="PANTHER" id="PTHR33594:SF1">
    <property type="entry name" value="HD_PDEASE DOMAIN-CONTAINING PROTEIN"/>
    <property type="match status" value="1"/>
</dbReference>
<dbReference type="Pfam" id="PF01966">
    <property type="entry name" value="HD"/>
    <property type="match status" value="1"/>
</dbReference>
<dbReference type="Gene3D" id="1.20.58.1910">
    <property type="match status" value="1"/>
</dbReference>
<dbReference type="InterPro" id="IPR006674">
    <property type="entry name" value="HD_domain"/>
</dbReference>
<organism evidence="2 3">
    <name type="scientific">Aerococcus kribbianus</name>
    <dbReference type="NCBI Taxonomy" id="2999064"/>
    <lineage>
        <taxon>Bacteria</taxon>
        <taxon>Bacillati</taxon>
        <taxon>Bacillota</taxon>
        <taxon>Bacilli</taxon>
        <taxon>Lactobacillales</taxon>
        <taxon>Aerococcaceae</taxon>
        <taxon>Aerococcus</taxon>
    </lineage>
</organism>
<dbReference type="PANTHER" id="PTHR33594">
    <property type="entry name" value="SUPERFAMILY HYDROLASE, PUTATIVE (AFU_ORTHOLOGUE AFUA_1G03035)-RELATED"/>
    <property type="match status" value="1"/>
</dbReference>
<evidence type="ECO:0000313" key="3">
    <source>
        <dbReference type="Proteomes" id="UP001146670"/>
    </source>
</evidence>
<dbReference type="RefSeq" id="WP_268752600.1">
    <property type="nucleotide sequence ID" value="NZ_JAPRFQ010000003.1"/>
</dbReference>
<dbReference type="AlphaFoldDB" id="A0A9X3JGE6"/>
<dbReference type="EMBL" id="JAPRFR010000003">
    <property type="protein sequence ID" value="MCZ0726270.1"/>
    <property type="molecule type" value="Genomic_DNA"/>
</dbReference>
<evidence type="ECO:0000313" key="2">
    <source>
        <dbReference type="EMBL" id="MCZ0726270.1"/>
    </source>
</evidence>
<keyword evidence="3" id="KW-1185">Reference proteome</keyword>
<protein>
    <submittedName>
        <fullName evidence="2">HD domain-containing protein</fullName>
    </submittedName>
</protein>
<dbReference type="SMART" id="SM00471">
    <property type="entry name" value="HDc"/>
    <property type="match status" value="1"/>
</dbReference>